<feature type="domain" description="NB-ARC" evidence="4">
    <location>
        <begin position="169"/>
        <end position="331"/>
    </location>
</feature>
<dbReference type="GO" id="GO:0098542">
    <property type="term" value="P:defense response to other organism"/>
    <property type="evidence" value="ECO:0007669"/>
    <property type="project" value="TreeGrafter"/>
</dbReference>
<dbReference type="Gene3D" id="1.10.8.430">
    <property type="entry name" value="Helical domain of apoptotic protease-activating factors"/>
    <property type="match status" value="1"/>
</dbReference>
<evidence type="ECO:0000256" key="1">
    <source>
        <dbReference type="ARBA" id="ARBA00022737"/>
    </source>
</evidence>
<evidence type="ECO:0000256" key="3">
    <source>
        <dbReference type="ARBA" id="ARBA00022821"/>
    </source>
</evidence>
<evidence type="ECO:0000259" key="6">
    <source>
        <dbReference type="Pfam" id="PF23559"/>
    </source>
</evidence>
<dbReference type="Pfam" id="PF23559">
    <property type="entry name" value="WHD_DRP"/>
    <property type="match status" value="1"/>
</dbReference>
<dbReference type="InterPro" id="IPR055414">
    <property type="entry name" value="LRR_R13L4/SHOC2-like"/>
</dbReference>
<dbReference type="STRING" id="3469.A0A4Y7KV02"/>
<dbReference type="Gene3D" id="1.10.10.10">
    <property type="entry name" value="Winged helix-like DNA-binding domain superfamily/Winged helix DNA-binding domain"/>
    <property type="match status" value="1"/>
</dbReference>
<evidence type="ECO:0000256" key="2">
    <source>
        <dbReference type="ARBA" id="ARBA00022741"/>
    </source>
</evidence>
<gene>
    <name evidence="8" type="ORF">C5167_000793</name>
</gene>
<evidence type="ECO:0000313" key="9">
    <source>
        <dbReference type="Proteomes" id="UP000316621"/>
    </source>
</evidence>
<dbReference type="OMA" id="WSWITED"/>
<reference evidence="8 9" key="1">
    <citation type="journal article" date="2018" name="Science">
        <title>The opium poppy genome and morphinan production.</title>
        <authorList>
            <person name="Guo L."/>
            <person name="Winzer T."/>
            <person name="Yang X."/>
            <person name="Li Y."/>
            <person name="Ning Z."/>
            <person name="He Z."/>
            <person name="Teodor R."/>
            <person name="Lu Y."/>
            <person name="Bowser T.A."/>
            <person name="Graham I.A."/>
            <person name="Ye K."/>
        </authorList>
    </citation>
    <scope>NUCLEOTIDE SEQUENCE [LARGE SCALE GENOMIC DNA]</scope>
    <source>
        <strain evidence="9">cv. HN1</strain>
        <tissue evidence="8">Leaves</tissue>
    </source>
</reference>
<dbReference type="FunFam" id="1.10.10.10:FF:000322">
    <property type="entry name" value="Probable disease resistance protein At1g63360"/>
    <property type="match status" value="1"/>
</dbReference>
<dbReference type="InterPro" id="IPR036388">
    <property type="entry name" value="WH-like_DNA-bd_sf"/>
</dbReference>
<dbReference type="InterPro" id="IPR044974">
    <property type="entry name" value="Disease_R_plants"/>
</dbReference>
<dbReference type="InterPro" id="IPR002182">
    <property type="entry name" value="NB-ARC"/>
</dbReference>
<dbReference type="Gene3D" id="3.80.10.10">
    <property type="entry name" value="Ribonuclease Inhibitor"/>
    <property type="match status" value="2"/>
</dbReference>
<dbReference type="InterPro" id="IPR058922">
    <property type="entry name" value="WHD_DRP"/>
</dbReference>
<dbReference type="FunFam" id="3.40.50.300:FF:001091">
    <property type="entry name" value="Probable disease resistance protein At1g61300"/>
    <property type="match status" value="1"/>
</dbReference>
<dbReference type="PANTHER" id="PTHR23155:SF1205">
    <property type="entry name" value="DISEASE RESISTANCE PROTEIN RPM1"/>
    <property type="match status" value="1"/>
</dbReference>
<dbReference type="Proteomes" id="UP000316621">
    <property type="component" value="Chromosome 9"/>
</dbReference>
<organism evidence="8 9">
    <name type="scientific">Papaver somniferum</name>
    <name type="common">Opium poppy</name>
    <dbReference type="NCBI Taxonomy" id="3469"/>
    <lineage>
        <taxon>Eukaryota</taxon>
        <taxon>Viridiplantae</taxon>
        <taxon>Streptophyta</taxon>
        <taxon>Embryophyta</taxon>
        <taxon>Tracheophyta</taxon>
        <taxon>Spermatophyta</taxon>
        <taxon>Magnoliopsida</taxon>
        <taxon>Ranunculales</taxon>
        <taxon>Papaveraceae</taxon>
        <taxon>Papaveroideae</taxon>
        <taxon>Papaver</taxon>
    </lineage>
</organism>
<dbReference type="Gene3D" id="3.40.50.300">
    <property type="entry name" value="P-loop containing nucleotide triphosphate hydrolases"/>
    <property type="match status" value="1"/>
</dbReference>
<keyword evidence="1" id="KW-0677">Repeat</keyword>
<dbReference type="EMBL" id="CM010723">
    <property type="protein sequence ID" value="RZC76696.1"/>
    <property type="molecule type" value="Genomic_DNA"/>
</dbReference>
<evidence type="ECO:0008006" key="10">
    <source>
        <dbReference type="Google" id="ProtNLM"/>
    </source>
</evidence>
<feature type="domain" description="Disease resistance N-terminal" evidence="5">
    <location>
        <begin position="15"/>
        <end position="94"/>
    </location>
</feature>
<accession>A0A4Y7KV02</accession>
<dbReference type="InterPro" id="IPR032675">
    <property type="entry name" value="LRR_dom_sf"/>
</dbReference>
<keyword evidence="3" id="KW-0611">Plant defense</keyword>
<dbReference type="Gramene" id="RZC76696">
    <property type="protein sequence ID" value="RZC76696"/>
    <property type="gene ID" value="C5167_000793"/>
</dbReference>
<dbReference type="Gene3D" id="1.20.5.4130">
    <property type="match status" value="1"/>
</dbReference>
<dbReference type="PRINTS" id="PR00364">
    <property type="entry name" value="DISEASERSIST"/>
</dbReference>
<keyword evidence="2" id="KW-0547">Nucleotide-binding</keyword>
<proteinExistence type="predicted"/>
<dbReference type="PANTHER" id="PTHR23155">
    <property type="entry name" value="DISEASE RESISTANCE PROTEIN RP"/>
    <property type="match status" value="1"/>
</dbReference>
<name>A0A4Y7KV02_PAPSO</name>
<feature type="domain" description="Disease resistance protein winged helix" evidence="6">
    <location>
        <begin position="438"/>
        <end position="509"/>
    </location>
</feature>
<evidence type="ECO:0000259" key="7">
    <source>
        <dbReference type="Pfam" id="PF23598"/>
    </source>
</evidence>
<feature type="domain" description="Disease resistance R13L4/SHOC-2-like LRR" evidence="7">
    <location>
        <begin position="580"/>
        <end position="912"/>
    </location>
</feature>
<evidence type="ECO:0000313" key="8">
    <source>
        <dbReference type="EMBL" id="RZC76696.1"/>
    </source>
</evidence>
<dbReference type="AlphaFoldDB" id="A0A4Y7KV02"/>
<protein>
    <recommendedName>
        <fullName evidence="10">NB-ARC domain-containing protein</fullName>
    </recommendedName>
</protein>
<dbReference type="InterPro" id="IPR041118">
    <property type="entry name" value="Rx_N"/>
</dbReference>
<dbReference type="Pfam" id="PF00931">
    <property type="entry name" value="NB-ARC"/>
    <property type="match status" value="1"/>
</dbReference>
<dbReference type="SUPFAM" id="SSF52058">
    <property type="entry name" value="L domain-like"/>
    <property type="match status" value="1"/>
</dbReference>
<dbReference type="InterPro" id="IPR027417">
    <property type="entry name" value="P-loop_NTPase"/>
</dbReference>
<dbReference type="Pfam" id="PF23598">
    <property type="entry name" value="LRR_14"/>
    <property type="match status" value="1"/>
</dbReference>
<dbReference type="Pfam" id="PF18052">
    <property type="entry name" value="Rx_N"/>
    <property type="match status" value="1"/>
</dbReference>
<dbReference type="InterPro" id="IPR042197">
    <property type="entry name" value="Apaf_helical"/>
</dbReference>
<sequence>MAEVATIAAVATASVAILKTFVLPEITSKRQVRYEIDQLGTTLQWLRLYGEEAYKNRKSDKKYKLYMNQMLDIALEAEDIIEEFIIKTKRGRNSINLELCHDLRDRIRNINEKVKLIPGTPQSTGDVPGSSYRDSSFFPVQQKIKVRRAEIFKEEEIRDEEPVKMYENSEKQVIDLLTGEDKELRIISIIGMGGVGKTTFSLNVLKYPKVVRKFNCRAYVYISEKYTPEEVFMSIMKSSGSGDSDAEVTSEKVSACLKRKKYLIVLDDIWDIDAWTKLKGAFPNSKNGSRVLLTTRHKRVALEADKSSTSNNIHELSAINDEKKSWELFLKNYLPYSSGLVSDIDAYFSSHNLVEIGNQMMKKCHGLPLAIVVLGSLLSSLERKQSDRPINSVWSEEFLRSSWLCSQGDDSHKCPGILALSYDFLPYHLQPCFLYMSLFPGTSMIRVTKLFQYWIAEGFIQSSNGSGQTLEDIAKDYLEELIDGSLIQVGKRRSDGSVSTCHIHGLLHSISDSESTEDKFSQTFDSVDEFNSKQDSSSRRVVVYSKEQNEKYLSGSHNPRVRALMCHGDVHFPKDKCFNSLFEGFKSLRVLELNGYTKGIVSLPKAVEELIHLRYLSFGETKLQKINTSYLRKLVNLQTLNLKGHEVVAGDQSKKKYVVLDDQIWYLNQLRHLYLKNIGLPAANHKRNWPMSTVPKFGIDNLKQLQLLFVQAGDWINDGGLDKLSSVRKLKIEECLSSHSEKICGAVAKFTELRSLALIYKTCIDQPVINEELPLASIHLSDHTSLISLHLKGRILNWSRNIISFPSQLCKLKLSWSWITEDPMPILENLSSLRFLHLGFESYRGERMVCSSGGFVSLQTLELVSILSLTKWKINKRALVSLAKLVIRGCENLKKIPRGLRHLNTLKNLRVANMPQLFLSRMAENVGKDWRKIQHIPSKDIQIFLP</sequence>
<evidence type="ECO:0000259" key="5">
    <source>
        <dbReference type="Pfam" id="PF18052"/>
    </source>
</evidence>
<dbReference type="SUPFAM" id="SSF52540">
    <property type="entry name" value="P-loop containing nucleoside triphosphate hydrolases"/>
    <property type="match status" value="1"/>
</dbReference>
<keyword evidence="9" id="KW-1185">Reference proteome</keyword>
<dbReference type="GO" id="GO:0043531">
    <property type="term" value="F:ADP binding"/>
    <property type="evidence" value="ECO:0007669"/>
    <property type="project" value="InterPro"/>
</dbReference>
<evidence type="ECO:0000259" key="4">
    <source>
        <dbReference type="Pfam" id="PF00931"/>
    </source>
</evidence>